<comment type="caution">
    <text evidence="2">The sequence shown here is derived from an EMBL/GenBank/DDBJ whole genome shotgun (WGS) entry which is preliminary data.</text>
</comment>
<reference evidence="2 3" key="1">
    <citation type="submission" date="2024-09" db="EMBL/GenBank/DDBJ databases">
        <title>Rethinking Asexuality: The Enigmatic Case of Functional Sexual Genes in Lepraria (Stereocaulaceae).</title>
        <authorList>
            <person name="Doellman M."/>
            <person name="Sun Y."/>
            <person name="Barcenas-Pena A."/>
            <person name="Lumbsch H.T."/>
            <person name="Grewe F."/>
        </authorList>
    </citation>
    <scope>NUCLEOTIDE SEQUENCE [LARGE SCALE GENOMIC DNA]</scope>
    <source>
        <strain evidence="2 3">Mercado 3170</strain>
    </source>
</reference>
<feature type="compositionally biased region" description="Basic and acidic residues" evidence="1">
    <location>
        <begin position="321"/>
        <end position="334"/>
    </location>
</feature>
<feature type="compositionally biased region" description="Basic and acidic residues" evidence="1">
    <location>
        <begin position="218"/>
        <end position="239"/>
    </location>
</feature>
<feature type="compositionally biased region" description="Polar residues" evidence="1">
    <location>
        <begin position="348"/>
        <end position="360"/>
    </location>
</feature>
<evidence type="ECO:0000313" key="2">
    <source>
        <dbReference type="EMBL" id="KAL2047247.1"/>
    </source>
</evidence>
<evidence type="ECO:0000313" key="3">
    <source>
        <dbReference type="Proteomes" id="UP001590950"/>
    </source>
</evidence>
<dbReference type="EMBL" id="JBEFKJ010000003">
    <property type="protein sequence ID" value="KAL2047247.1"/>
    <property type="molecule type" value="Genomic_DNA"/>
</dbReference>
<feature type="region of interest" description="Disordered" evidence="1">
    <location>
        <begin position="84"/>
        <end position="300"/>
    </location>
</feature>
<proteinExistence type="predicted"/>
<sequence length="478" mass="52444">MTSVPKLSANDLMSMFSRLFHNTRSIFPLPNSLVDAPLTADPDQQSQTELAKAVEEGMVATRSQDHTLDDLDVQDVVDQMPLSLRLKKGKVTGGEDGTPDQGTARKRRRTEGNSENGGVIATDASIHKDDTSTGQGGENGDFDGNNGRLRQDSPESRTTSVQLHTSQRNDDVDEEARTSVTEGVQVEEKPRSIVQNDDNDIISSSTSPQTTRRRKKLSKQDAAHGDLEHDRTPKDELFKSSEGNVPPVVKATKKRFGSEDIEMPITAPKAPEVEDVVDRTSVDASSESEDEAPETVTASAGLEKARAKAFETAETIARFKADRKIKRREHDSRLKIQAKSARQHAKTQRGSNAEHTTIGAQETEGKAKSSAKASLPILLPEEILAAEPVVRPPMPPSSTDKTAMKRKQKFFDAESRPPKDIKRGNVRIRVLQEERNILPPKASQTSKALRESWLAGRLGFKGNIVVPRKKLGGGFVRK</sequence>
<dbReference type="InterPro" id="IPR013268">
    <property type="entry name" value="UTP16"/>
</dbReference>
<keyword evidence="3" id="KW-1185">Reference proteome</keyword>
<gene>
    <name evidence="2" type="ORF">N7G274_001266</name>
</gene>
<feature type="compositionally biased region" description="Polar residues" evidence="1">
    <location>
        <begin position="156"/>
        <end position="166"/>
    </location>
</feature>
<organism evidence="2 3">
    <name type="scientific">Stereocaulon virgatum</name>
    <dbReference type="NCBI Taxonomy" id="373712"/>
    <lineage>
        <taxon>Eukaryota</taxon>
        <taxon>Fungi</taxon>
        <taxon>Dikarya</taxon>
        <taxon>Ascomycota</taxon>
        <taxon>Pezizomycotina</taxon>
        <taxon>Lecanoromycetes</taxon>
        <taxon>OSLEUM clade</taxon>
        <taxon>Lecanoromycetidae</taxon>
        <taxon>Lecanorales</taxon>
        <taxon>Lecanorineae</taxon>
        <taxon>Stereocaulaceae</taxon>
        <taxon>Stereocaulon</taxon>
    </lineage>
</organism>
<accession>A0ABR4ANC5</accession>
<protein>
    <submittedName>
        <fullName evidence="2">Uncharacterized protein</fullName>
    </submittedName>
</protein>
<evidence type="ECO:0000256" key="1">
    <source>
        <dbReference type="SAM" id="MobiDB-lite"/>
    </source>
</evidence>
<dbReference type="Proteomes" id="UP001590950">
    <property type="component" value="Unassembled WGS sequence"/>
</dbReference>
<dbReference type="Pfam" id="PF08297">
    <property type="entry name" value="U3_snoRNA_assoc"/>
    <property type="match status" value="1"/>
</dbReference>
<feature type="compositionally biased region" description="Low complexity" evidence="1">
    <location>
        <begin position="201"/>
        <end position="210"/>
    </location>
</feature>
<name>A0ABR4ANC5_9LECA</name>
<feature type="region of interest" description="Disordered" evidence="1">
    <location>
        <begin position="321"/>
        <end position="370"/>
    </location>
</feature>